<dbReference type="Gene3D" id="3.40.50.300">
    <property type="entry name" value="P-loop containing nucleotide triphosphate hydrolases"/>
    <property type="match status" value="1"/>
</dbReference>
<reference evidence="3" key="1">
    <citation type="submission" date="2019-10" db="EMBL/GenBank/DDBJ databases">
        <title>Conservation and host-specific expression of non-tandemly repeated heterogenous ribosome RNA gene in arbuscular mycorrhizal fungi.</title>
        <authorList>
            <person name="Maeda T."/>
            <person name="Kobayashi Y."/>
            <person name="Nakagawa T."/>
            <person name="Ezawa T."/>
            <person name="Yamaguchi K."/>
            <person name="Bino T."/>
            <person name="Nishimoto Y."/>
            <person name="Shigenobu S."/>
            <person name="Kawaguchi M."/>
        </authorList>
    </citation>
    <scope>NUCLEOTIDE SEQUENCE</scope>
    <source>
        <strain evidence="3">HR1</strain>
    </source>
</reference>
<evidence type="ECO:0000259" key="2">
    <source>
        <dbReference type="Pfam" id="PF05970"/>
    </source>
</evidence>
<comment type="caution">
    <text evidence="3">The sequence shown here is derived from an EMBL/GenBank/DDBJ whole genome shotgun (WGS) entry which is preliminary data.</text>
</comment>
<name>A0A8H3QMU7_9GLOM</name>
<keyword evidence="1" id="KW-0233">DNA recombination</keyword>
<protein>
    <recommendedName>
        <fullName evidence="1">ATP-dependent DNA helicase</fullName>
        <ecNumber evidence="1">5.6.2.3</ecNumber>
    </recommendedName>
</protein>
<keyword evidence="1" id="KW-0378">Hydrolase</keyword>
<keyword evidence="1" id="KW-0234">DNA repair</keyword>
<accession>A0A8H3QMU7</accession>
<dbReference type="InterPro" id="IPR010285">
    <property type="entry name" value="DNA_helicase_pif1-like_DEAD"/>
</dbReference>
<dbReference type="Proteomes" id="UP000615446">
    <property type="component" value="Unassembled WGS sequence"/>
</dbReference>
<dbReference type="InterPro" id="IPR051055">
    <property type="entry name" value="PIF1_helicase"/>
</dbReference>
<evidence type="ECO:0000256" key="1">
    <source>
        <dbReference type="RuleBase" id="RU363044"/>
    </source>
</evidence>
<dbReference type="PANTHER" id="PTHR47642">
    <property type="entry name" value="ATP-DEPENDENT DNA HELICASE"/>
    <property type="match status" value="1"/>
</dbReference>
<sequence>MLIIDWIKSQNKTYLLTAPTGVVAQNVGGSTIHSALRLMQSGSGYQSLAFYDLEFKKKLQTIEILIIEEISMVSATLFNFISNLFARIHNSDIAFGGISVIVVGDLAQLSPVREKAANYNNNQSSDTLLTTTHIVGYCETATQINNTICNILPINNNKYLIFESIDFLEGKRILPESIQTEFKLKTNMPPIVRLQQGACVMYLNNSLSEDGICNGIIGVITDLNKQHPSGQHASRTQFPLQNSFSLTVHKTQSLTLPNTSLDLSQLFAPGHAYTAISRCSKWENIQIINLDRDSFKVDPKVIKEYSQLKQIASQPLPIS</sequence>
<dbReference type="Pfam" id="PF05970">
    <property type="entry name" value="PIF1"/>
    <property type="match status" value="1"/>
</dbReference>
<comment type="catalytic activity">
    <reaction evidence="1">
        <text>ATP + H2O = ADP + phosphate + H(+)</text>
        <dbReference type="Rhea" id="RHEA:13065"/>
        <dbReference type="ChEBI" id="CHEBI:15377"/>
        <dbReference type="ChEBI" id="CHEBI:15378"/>
        <dbReference type="ChEBI" id="CHEBI:30616"/>
        <dbReference type="ChEBI" id="CHEBI:43474"/>
        <dbReference type="ChEBI" id="CHEBI:456216"/>
        <dbReference type="EC" id="5.6.2.3"/>
    </reaction>
</comment>
<keyword evidence="1" id="KW-0227">DNA damage</keyword>
<evidence type="ECO:0000313" key="3">
    <source>
        <dbReference type="EMBL" id="GES85563.1"/>
    </source>
</evidence>
<keyword evidence="1" id="KW-0547">Nucleotide-binding</keyword>
<comment type="cofactor">
    <cofactor evidence="1">
        <name>Mg(2+)</name>
        <dbReference type="ChEBI" id="CHEBI:18420"/>
    </cofactor>
</comment>
<keyword evidence="1 3" id="KW-0347">Helicase</keyword>
<dbReference type="GO" id="GO:0005524">
    <property type="term" value="F:ATP binding"/>
    <property type="evidence" value="ECO:0007669"/>
    <property type="project" value="UniProtKB-KW"/>
</dbReference>
<dbReference type="AlphaFoldDB" id="A0A8H3QMU7"/>
<dbReference type="EC" id="5.6.2.3" evidence="1"/>
<organism evidence="3 4">
    <name type="scientific">Rhizophagus clarus</name>
    <dbReference type="NCBI Taxonomy" id="94130"/>
    <lineage>
        <taxon>Eukaryota</taxon>
        <taxon>Fungi</taxon>
        <taxon>Fungi incertae sedis</taxon>
        <taxon>Mucoromycota</taxon>
        <taxon>Glomeromycotina</taxon>
        <taxon>Glomeromycetes</taxon>
        <taxon>Glomerales</taxon>
        <taxon>Glomeraceae</taxon>
        <taxon>Rhizophagus</taxon>
    </lineage>
</organism>
<feature type="domain" description="DNA helicase Pif1-like DEAD-box helicase" evidence="2">
    <location>
        <begin position="3"/>
        <end position="121"/>
    </location>
</feature>
<dbReference type="GO" id="GO:0000723">
    <property type="term" value="P:telomere maintenance"/>
    <property type="evidence" value="ECO:0007669"/>
    <property type="project" value="InterPro"/>
</dbReference>
<evidence type="ECO:0000313" key="4">
    <source>
        <dbReference type="Proteomes" id="UP000615446"/>
    </source>
</evidence>
<keyword evidence="1" id="KW-0067">ATP-binding</keyword>
<dbReference type="SUPFAM" id="SSF52540">
    <property type="entry name" value="P-loop containing nucleoside triphosphate hydrolases"/>
    <property type="match status" value="2"/>
</dbReference>
<proteinExistence type="inferred from homology"/>
<dbReference type="GO" id="GO:0006281">
    <property type="term" value="P:DNA repair"/>
    <property type="evidence" value="ECO:0007669"/>
    <property type="project" value="UniProtKB-KW"/>
</dbReference>
<dbReference type="InterPro" id="IPR027417">
    <property type="entry name" value="P-loop_NTPase"/>
</dbReference>
<dbReference type="GO" id="GO:0006310">
    <property type="term" value="P:DNA recombination"/>
    <property type="evidence" value="ECO:0007669"/>
    <property type="project" value="UniProtKB-KW"/>
</dbReference>
<gene>
    <name evidence="3" type="ORF">RCL2_001266700</name>
</gene>
<dbReference type="GO" id="GO:0043139">
    <property type="term" value="F:5'-3' DNA helicase activity"/>
    <property type="evidence" value="ECO:0007669"/>
    <property type="project" value="UniProtKB-EC"/>
</dbReference>
<dbReference type="GO" id="GO:0016787">
    <property type="term" value="F:hydrolase activity"/>
    <property type="evidence" value="ECO:0007669"/>
    <property type="project" value="UniProtKB-KW"/>
</dbReference>
<dbReference type="EMBL" id="BLAL01000156">
    <property type="protein sequence ID" value="GES85563.1"/>
    <property type="molecule type" value="Genomic_DNA"/>
</dbReference>
<dbReference type="OrthoDB" id="2325450at2759"/>
<comment type="similarity">
    <text evidence="1">Belongs to the helicase family.</text>
</comment>